<feature type="domain" description="HD-CE" evidence="1">
    <location>
        <begin position="29"/>
        <end position="121"/>
    </location>
</feature>
<reference evidence="2 3" key="1">
    <citation type="submission" date="2020-05" db="EMBL/GenBank/DDBJ databases">
        <title>Complete genome sequence of Alicycliphilus denitrificans DP3.</title>
        <authorList>
            <person name="Chen X."/>
        </authorList>
    </citation>
    <scope>NUCLEOTIDE SEQUENCE [LARGE SCALE GENOMIC DNA]</scope>
    <source>
        <strain evidence="2 3">DP3</strain>
    </source>
</reference>
<evidence type="ECO:0000313" key="2">
    <source>
        <dbReference type="EMBL" id="QKD45341.1"/>
    </source>
</evidence>
<evidence type="ECO:0000313" key="3">
    <source>
        <dbReference type="Proteomes" id="UP000500755"/>
    </source>
</evidence>
<name>A0A858ZY66_9BURK</name>
<dbReference type="EMBL" id="CP051298">
    <property type="protein sequence ID" value="QKD45341.1"/>
    <property type="molecule type" value="Genomic_DNA"/>
</dbReference>
<sequence length="165" mass="18614">MTIFPGETERLLGSMGLTQTPGWETDEGLQRHLRQEHSKRGGEYIRENADALRVPTSLTGALDMMMRAHNMAIPELEEAREPYAAQERELDVRQLAAIVCTGDALEYSDTRVMEGVLDRIGRLIIRRQELLASACRTPLQRLATGRTELARMRDLEACALATEYQ</sequence>
<evidence type="ECO:0000259" key="1">
    <source>
        <dbReference type="Pfam" id="PF24391"/>
    </source>
</evidence>
<protein>
    <recommendedName>
        <fullName evidence="1">HD-CE domain-containing protein</fullName>
    </recommendedName>
</protein>
<dbReference type="RefSeq" id="WP_041715948.1">
    <property type="nucleotide sequence ID" value="NZ_PGEJ01000014.1"/>
</dbReference>
<dbReference type="Pfam" id="PF24391">
    <property type="entry name" value="HD-CE"/>
    <property type="match status" value="1"/>
</dbReference>
<gene>
    <name evidence="2" type="ORF">HF896_17730</name>
</gene>
<dbReference type="Proteomes" id="UP000500755">
    <property type="component" value="Chromosome"/>
</dbReference>
<proteinExistence type="predicted"/>
<dbReference type="AlphaFoldDB" id="A0A858ZY66"/>
<accession>A0A858ZY66</accession>
<organism evidence="2 3">
    <name type="scientific">Alicycliphilus denitrificans</name>
    <dbReference type="NCBI Taxonomy" id="179636"/>
    <lineage>
        <taxon>Bacteria</taxon>
        <taxon>Pseudomonadati</taxon>
        <taxon>Pseudomonadota</taxon>
        <taxon>Betaproteobacteria</taxon>
        <taxon>Burkholderiales</taxon>
        <taxon>Comamonadaceae</taxon>
        <taxon>Alicycliphilus</taxon>
    </lineage>
</organism>
<dbReference type="InterPro" id="IPR056471">
    <property type="entry name" value="HD-CE"/>
</dbReference>